<dbReference type="Gene3D" id="1.20.120.450">
    <property type="entry name" value="dinb family like domain"/>
    <property type="match status" value="1"/>
</dbReference>
<dbReference type="InterPro" id="IPR017520">
    <property type="entry name" value="CHP03086"/>
</dbReference>
<dbReference type="Pfam" id="PF11716">
    <property type="entry name" value="MDMPI_N"/>
    <property type="match status" value="1"/>
</dbReference>
<dbReference type="GO" id="GO:0046872">
    <property type="term" value="F:metal ion binding"/>
    <property type="evidence" value="ECO:0007669"/>
    <property type="project" value="InterPro"/>
</dbReference>
<evidence type="ECO:0000313" key="2">
    <source>
        <dbReference type="EMBL" id="MBD3932949.1"/>
    </source>
</evidence>
<gene>
    <name evidence="2" type="ORF">IF129_15490</name>
</gene>
<sequence length="187" mass="19996">MDLLEAFDRALRSFDGRVRAVPDDRWTAGTPCAEWSVRDVVNHVTAEHLWAPWLLRGATLAEVGDRFDGDVLGPDPVGAWARAAAVSSPALHRRGALSGTVHTSGGPTPGQEYAWQMTLDLAVHGWDVARGAGVETGLDPELAAELHERFAGLIPAWQDAGVFAPAVDVPRDAPAADRLIALTGRRP</sequence>
<dbReference type="AlphaFoldDB" id="A0A927EZR0"/>
<protein>
    <submittedName>
        <fullName evidence="2">TIGR03086 family protein</fullName>
    </submittedName>
</protein>
<dbReference type="InterPro" id="IPR024344">
    <property type="entry name" value="MDMPI_metal-binding"/>
</dbReference>
<dbReference type="Proteomes" id="UP000632289">
    <property type="component" value="Unassembled WGS sequence"/>
</dbReference>
<dbReference type="InterPro" id="IPR034660">
    <property type="entry name" value="DinB/YfiT-like"/>
</dbReference>
<dbReference type="NCBIfam" id="TIGR03083">
    <property type="entry name" value="maleylpyruvate isomerase family mycothiol-dependent enzyme"/>
    <property type="match status" value="1"/>
</dbReference>
<dbReference type="NCBIfam" id="TIGR03086">
    <property type="entry name" value="TIGR03086 family metal-binding protein"/>
    <property type="match status" value="1"/>
</dbReference>
<dbReference type="RefSeq" id="WP_191210245.1">
    <property type="nucleotide sequence ID" value="NZ_BAABKL010000050.1"/>
</dbReference>
<feature type="domain" description="Mycothiol-dependent maleylpyruvate isomerase metal-binding" evidence="1">
    <location>
        <begin position="8"/>
        <end position="129"/>
    </location>
</feature>
<organism evidence="2 3">
    <name type="scientific">Streptomyces chumphonensis</name>
    <dbReference type="NCBI Taxonomy" id="1214925"/>
    <lineage>
        <taxon>Bacteria</taxon>
        <taxon>Bacillati</taxon>
        <taxon>Actinomycetota</taxon>
        <taxon>Actinomycetes</taxon>
        <taxon>Kitasatosporales</taxon>
        <taxon>Streptomycetaceae</taxon>
        <taxon>Streptomyces</taxon>
    </lineage>
</organism>
<dbReference type="InterPro" id="IPR017517">
    <property type="entry name" value="Maleyloyr_isom"/>
</dbReference>
<dbReference type="SUPFAM" id="SSF109854">
    <property type="entry name" value="DinB/YfiT-like putative metalloenzymes"/>
    <property type="match status" value="1"/>
</dbReference>
<evidence type="ECO:0000259" key="1">
    <source>
        <dbReference type="Pfam" id="PF11716"/>
    </source>
</evidence>
<keyword evidence="3" id="KW-1185">Reference proteome</keyword>
<comment type="caution">
    <text evidence="2">The sequence shown here is derived from an EMBL/GenBank/DDBJ whole genome shotgun (WGS) entry which is preliminary data.</text>
</comment>
<name>A0A927EZR0_9ACTN</name>
<evidence type="ECO:0000313" key="3">
    <source>
        <dbReference type="Proteomes" id="UP000632289"/>
    </source>
</evidence>
<dbReference type="EMBL" id="JACXYU010000007">
    <property type="protein sequence ID" value="MBD3932949.1"/>
    <property type="molecule type" value="Genomic_DNA"/>
</dbReference>
<proteinExistence type="predicted"/>
<accession>A0A927EZR0</accession>
<reference evidence="2" key="1">
    <citation type="submission" date="2020-09" db="EMBL/GenBank/DDBJ databases">
        <title>Secondary metabolite and genome analysis of marine Streptomyces chumphonensis KK1-2T.</title>
        <authorList>
            <person name="Phongsopitanun W."/>
            <person name="Kanchanasin P."/>
            <person name="Pittayakhajonwut P."/>
            <person name="Suwanborirux K."/>
            <person name="Tanasupawat S."/>
        </authorList>
    </citation>
    <scope>NUCLEOTIDE SEQUENCE</scope>
    <source>
        <strain evidence="2">KK1-2</strain>
    </source>
</reference>